<dbReference type="EMBL" id="JAOVQO010000037">
    <property type="protein sequence ID" value="MCU9850562.1"/>
    <property type="molecule type" value="Genomic_DNA"/>
</dbReference>
<dbReference type="RefSeq" id="WP_263340835.1">
    <property type="nucleotide sequence ID" value="NZ_JAOVQO010000037.1"/>
</dbReference>
<evidence type="ECO:0000313" key="3">
    <source>
        <dbReference type="EMBL" id="MCU9850562.1"/>
    </source>
</evidence>
<feature type="domain" description="Recombinase" evidence="2">
    <location>
        <begin position="149"/>
        <end position="292"/>
    </location>
</feature>
<dbReference type="Proteomes" id="UP001209535">
    <property type="component" value="Unassembled WGS sequence"/>
</dbReference>
<accession>A0ABT2X9E4</accession>
<dbReference type="PANTHER" id="PTHR30461">
    <property type="entry name" value="DNA-INVERTASE FROM LAMBDOID PROPHAGE"/>
    <property type="match status" value="1"/>
</dbReference>
<dbReference type="Pfam" id="PF13408">
    <property type="entry name" value="Zn_ribbon_recom"/>
    <property type="match status" value="1"/>
</dbReference>
<dbReference type="Gene3D" id="3.90.1750.20">
    <property type="entry name" value="Putative Large Serine Recombinase, Chain B, Domain 2"/>
    <property type="match status" value="1"/>
</dbReference>
<dbReference type="Pfam" id="PF07508">
    <property type="entry name" value="Recombinase"/>
    <property type="match status" value="1"/>
</dbReference>
<dbReference type="InterPro" id="IPR036162">
    <property type="entry name" value="Resolvase-like_N_sf"/>
</dbReference>
<feature type="domain" description="Resolvase/invertase-type recombinase catalytic" evidence="1">
    <location>
        <begin position="2"/>
        <end position="145"/>
    </location>
</feature>
<evidence type="ECO:0000259" key="2">
    <source>
        <dbReference type="PROSITE" id="PS51737"/>
    </source>
</evidence>
<gene>
    <name evidence="3" type="ORF">OEZ60_21540</name>
</gene>
<dbReference type="PROSITE" id="PS51736">
    <property type="entry name" value="RECOMBINASES_3"/>
    <property type="match status" value="1"/>
</dbReference>
<name>A0ABT2X9E4_9RHOB</name>
<proteinExistence type="predicted"/>
<dbReference type="InterPro" id="IPR011109">
    <property type="entry name" value="DNA_bind_recombinase_dom"/>
</dbReference>
<dbReference type="PROSITE" id="PS51737">
    <property type="entry name" value="RECOMBINASE_DNA_BIND"/>
    <property type="match status" value="1"/>
</dbReference>
<dbReference type="InterPro" id="IPR038109">
    <property type="entry name" value="DNA_bind_recomb_sf"/>
</dbReference>
<evidence type="ECO:0000313" key="4">
    <source>
        <dbReference type="Proteomes" id="UP001209535"/>
    </source>
</evidence>
<dbReference type="InterPro" id="IPR025827">
    <property type="entry name" value="Zn_ribbon_recom_dom"/>
</dbReference>
<dbReference type="SUPFAM" id="SSF53041">
    <property type="entry name" value="Resolvase-like"/>
    <property type="match status" value="1"/>
</dbReference>
<dbReference type="Pfam" id="PF00239">
    <property type="entry name" value="Resolvase"/>
    <property type="match status" value="1"/>
</dbReference>
<dbReference type="Gene3D" id="3.40.50.1390">
    <property type="entry name" value="Resolvase, N-terminal catalytic domain"/>
    <property type="match status" value="1"/>
</dbReference>
<dbReference type="InterPro" id="IPR006119">
    <property type="entry name" value="Resolv_N"/>
</dbReference>
<keyword evidence="4" id="KW-1185">Reference proteome</keyword>
<comment type="caution">
    <text evidence="3">The sequence shown here is derived from an EMBL/GenBank/DDBJ whole genome shotgun (WGS) entry which is preliminary data.</text>
</comment>
<dbReference type="CDD" id="cd00338">
    <property type="entry name" value="Ser_Recombinase"/>
    <property type="match status" value="1"/>
</dbReference>
<protein>
    <submittedName>
        <fullName evidence="3">Recombinase family protein</fullName>
    </submittedName>
</protein>
<dbReference type="PANTHER" id="PTHR30461:SF23">
    <property type="entry name" value="DNA RECOMBINASE-RELATED"/>
    <property type="match status" value="1"/>
</dbReference>
<sequence length="549" mass="60235">MLAAIYARYSTDMQSAASIEDQVHVCRKLIDGRGWTAGPVYPDMAISGSTHLRPGYLQMQEDAQAGRFEVLVAESLDRLSRDQEHIAGLYKQLAYLDILIVTVAEGEISEMHIGLKGTMSALFLKDLAQKTRRGQEGRARDGKSAGGKCYGYRVVRRFNADGSPVTGEREIEPAEAVIVERIFRAYVTGQSSRAIAAALNAEGVPGPSGKAWGASTIHGNPKRGTGILNNELYVGRLVWNRQRYVKDPATGKRQARLNPADALVVQPVPDLRIIEDALWEAAKARQEDRRHDMQAPDGATRPERARRPLYLFSGLLKFGCCGASYTLVGKTRYGCAAARNKGTCDNRRTIERDEVEARVLDGLKEHLLHPDLIAEFVAEYQREYNRLMQSDRAKRSRLETELGQVTRKIDQIVDAIADGMRHPSMNDKLTELEDRKAVLAAGIEALGEEEPIRLHPGLAGIYRAKVADLAEALDAPETRQEAAQLIRGLLSEIRMIPGEKGHAIELVGALASILALGEAETTKPRAVRLGAGSVTVVAGVGFEPTTFRL</sequence>
<evidence type="ECO:0000259" key="1">
    <source>
        <dbReference type="PROSITE" id="PS51736"/>
    </source>
</evidence>
<dbReference type="InterPro" id="IPR050639">
    <property type="entry name" value="SSR_resolvase"/>
</dbReference>
<dbReference type="SMART" id="SM00857">
    <property type="entry name" value="Resolvase"/>
    <property type="match status" value="1"/>
</dbReference>
<organism evidence="3 4">
    <name type="scientific">Albidovulum salinarum</name>
    <dbReference type="NCBI Taxonomy" id="2984153"/>
    <lineage>
        <taxon>Bacteria</taxon>
        <taxon>Pseudomonadati</taxon>
        <taxon>Pseudomonadota</taxon>
        <taxon>Alphaproteobacteria</taxon>
        <taxon>Rhodobacterales</taxon>
        <taxon>Paracoccaceae</taxon>
        <taxon>Albidovulum</taxon>
    </lineage>
</organism>
<reference evidence="3 4" key="1">
    <citation type="submission" date="2022-10" db="EMBL/GenBank/DDBJ databases">
        <title>Defluviimonas sp. nov., isolated from ocean surface sediments.</title>
        <authorList>
            <person name="He W."/>
            <person name="Wang L."/>
            <person name="Zhang D.-F."/>
        </authorList>
    </citation>
    <scope>NUCLEOTIDE SEQUENCE [LARGE SCALE GENOMIC DNA]</scope>
    <source>
        <strain evidence="3 4">WL0024</strain>
    </source>
</reference>